<gene>
    <name evidence="7" type="primary">fol3</name>
    <name evidence="7" type="ORF">SPIL2461_LOCUS11328</name>
</gene>
<dbReference type="Gene3D" id="3.40.1190.10">
    <property type="entry name" value="Mur-like, catalytic domain"/>
    <property type="match status" value="1"/>
</dbReference>
<evidence type="ECO:0000256" key="5">
    <source>
        <dbReference type="ARBA" id="ARBA00022840"/>
    </source>
</evidence>
<evidence type="ECO:0000313" key="7">
    <source>
        <dbReference type="EMBL" id="CAE7458655.1"/>
    </source>
</evidence>
<dbReference type="GO" id="GO:0004326">
    <property type="term" value="F:tetrahydrofolylpolyglutamate synthase activity"/>
    <property type="evidence" value="ECO:0007669"/>
    <property type="project" value="InterPro"/>
</dbReference>
<dbReference type="InterPro" id="IPR036565">
    <property type="entry name" value="Mur-like_cat_sf"/>
</dbReference>
<dbReference type="PANTHER" id="PTHR11136">
    <property type="entry name" value="FOLYLPOLYGLUTAMATE SYNTHASE-RELATED"/>
    <property type="match status" value="1"/>
</dbReference>
<dbReference type="EMBL" id="CAJNIZ010022190">
    <property type="protein sequence ID" value="CAE7458655.1"/>
    <property type="molecule type" value="Genomic_DNA"/>
</dbReference>
<keyword evidence="3" id="KW-0479">Metal-binding</keyword>
<dbReference type="AlphaFoldDB" id="A0A812RWP3"/>
<reference evidence="7" key="1">
    <citation type="submission" date="2021-02" db="EMBL/GenBank/DDBJ databases">
        <authorList>
            <person name="Dougan E. K."/>
            <person name="Rhodes N."/>
            <person name="Thang M."/>
            <person name="Chan C."/>
        </authorList>
    </citation>
    <scope>NUCLEOTIDE SEQUENCE</scope>
</reference>
<dbReference type="OrthoDB" id="5212574at2759"/>
<organism evidence="7 8">
    <name type="scientific">Symbiodinium pilosum</name>
    <name type="common">Dinoflagellate</name>
    <dbReference type="NCBI Taxonomy" id="2952"/>
    <lineage>
        <taxon>Eukaryota</taxon>
        <taxon>Sar</taxon>
        <taxon>Alveolata</taxon>
        <taxon>Dinophyceae</taxon>
        <taxon>Suessiales</taxon>
        <taxon>Symbiodiniaceae</taxon>
        <taxon>Symbiodinium</taxon>
    </lineage>
</organism>
<accession>A0A812RWP3</accession>
<dbReference type="PANTHER" id="PTHR11136:SF0">
    <property type="entry name" value="DIHYDROFOLATE SYNTHETASE-RELATED"/>
    <property type="match status" value="1"/>
</dbReference>
<sequence length="302" mass="32612">MGGREDATNVLMQPAACAISSIDMDHEKFLGPTREDIASHKAGIFQTGCPALVAVSGMSESVKRVIGDCAHAVCTKPVVWVEPAEVVDESTGQRGEIAQAQRLRVQGFSQELHIPLLGDYQRSNAALALAVLLELRNQKLQLRSCEQLLDASLLDDGTIAAGMATTRWPGRLEWLELGTGRVLLDGAHNPHAAAALGRYVDDAVRPRGLPVSWVIAMSAGKDDKAILQELLHSDKDALYAVSFSTVEGMPWVQAQAQHDLLSSARSCRPQLRRFQACPDLRTALQAVQTDPAALPDCTCCEQ</sequence>
<dbReference type="GO" id="GO:0005829">
    <property type="term" value="C:cytosol"/>
    <property type="evidence" value="ECO:0007669"/>
    <property type="project" value="TreeGrafter"/>
</dbReference>
<dbReference type="GO" id="GO:0005524">
    <property type="term" value="F:ATP binding"/>
    <property type="evidence" value="ECO:0007669"/>
    <property type="project" value="UniProtKB-KW"/>
</dbReference>
<name>A0A812RWP3_SYMPI</name>
<evidence type="ECO:0000256" key="4">
    <source>
        <dbReference type="ARBA" id="ARBA00022741"/>
    </source>
</evidence>
<evidence type="ECO:0000256" key="1">
    <source>
        <dbReference type="ARBA" id="ARBA00008276"/>
    </source>
</evidence>
<keyword evidence="2" id="KW-0436">Ligase</keyword>
<dbReference type="Proteomes" id="UP000649617">
    <property type="component" value="Unassembled WGS sequence"/>
</dbReference>
<comment type="caution">
    <text evidence="7">The sequence shown here is derived from an EMBL/GenBank/DDBJ whole genome shotgun (WGS) entry which is preliminary data.</text>
</comment>
<keyword evidence="6" id="KW-0460">Magnesium</keyword>
<dbReference type="GO" id="GO:0046872">
    <property type="term" value="F:metal ion binding"/>
    <property type="evidence" value="ECO:0007669"/>
    <property type="project" value="UniProtKB-KW"/>
</dbReference>
<evidence type="ECO:0000256" key="2">
    <source>
        <dbReference type="ARBA" id="ARBA00022598"/>
    </source>
</evidence>
<dbReference type="Gene3D" id="3.90.190.20">
    <property type="entry name" value="Mur ligase, C-terminal domain"/>
    <property type="match status" value="1"/>
</dbReference>
<dbReference type="InterPro" id="IPR001645">
    <property type="entry name" value="Folylpolyglutamate_synth"/>
</dbReference>
<keyword evidence="5" id="KW-0067">ATP-binding</keyword>
<keyword evidence="4" id="KW-0547">Nucleotide-binding</keyword>
<evidence type="ECO:0000256" key="6">
    <source>
        <dbReference type="ARBA" id="ARBA00022842"/>
    </source>
</evidence>
<evidence type="ECO:0000313" key="8">
    <source>
        <dbReference type="Proteomes" id="UP000649617"/>
    </source>
</evidence>
<dbReference type="GO" id="GO:0005739">
    <property type="term" value="C:mitochondrion"/>
    <property type="evidence" value="ECO:0007669"/>
    <property type="project" value="TreeGrafter"/>
</dbReference>
<comment type="similarity">
    <text evidence="1">Belongs to the folylpolyglutamate synthase family.</text>
</comment>
<dbReference type="InterPro" id="IPR036615">
    <property type="entry name" value="Mur_ligase_C_dom_sf"/>
</dbReference>
<protein>
    <submittedName>
        <fullName evidence="7">Fol3 protein</fullName>
    </submittedName>
</protein>
<proteinExistence type="inferred from homology"/>
<dbReference type="GO" id="GO:0008841">
    <property type="term" value="F:dihydrofolate synthase activity"/>
    <property type="evidence" value="ECO:0007669"/>
    <property type="project" value="TreeGrafter"/>
</dbReference>
<dbReference type="SUPFAM" id="SSF53244">
    <property type="entry name" value="MurD-like peptide ligases, peptide-binding domain"/>
    <property type="match status" value="1"/>
</dbReference>
<evidence type="ECO:0000256" key="3">
    <source>
        <dbReference type="ARBA" id="ARBA00022723"/>
    </source>
</evidence>
<dbReference type="SUPFAM" id="SSF53623">
    <property type="entry name" value="MurD-like peptide ligases, catalytic domain"/>
    <property type="match status" value="1"/>
</dbReference>
<keyword evidence="8" id="KW-1185">Reference proteome</keyword>